<keyword evidence="8" id="KW-1185">Reference proteome</keyword>
<feature type="transmembrane region" description="Helical" evidence="5">
    <location>
        <begin position="562"/>
        <end position="582"/>
    </location>
</feature>
<evidence type="ECO:0000313" key="8">
    <source>
        <dbReference type="Proteomes" id="UP000316747"/>
    </source>
</evidence>
<evidence type="ECO:0000256" key="2">
    <source>
        <dbReference type="ARBA" id="ARBA00022692"/>
    </source>
</evidence>
<dbReference type="NCBIfam" id="TIGR03062">
    <property type="entry name" value="pip_yhgE_Cterm"/>
    <property type="match status" value="1"/>
</dbReference>
<evidence type="ECO:0000256" key="4">
    <source>
        <dbReference type="ARBA" id="ARBA00023136"/>
    </source>
</evidence>
<proteinExistence type="predicted"/>
<evidence type="ECO:0000313" key="7">
    <source>
        <dbReference type="EMBL" id="TQM62467.1"/>
    </source>
</evidence>
<dbReference type="EMBL" id="VFPM01000002">
    <property type="protein sequence ID" value="TQM62467.1"/>
    <property type="molecule type" value="Genomic_DNA"/>
</dbReference>
<evidence type="ECO:0000256" key="3">
    <source>
        <dbReference type="ARBA" id="ARBA00022989"/>
    </source>
</evidence>
<dbReference type="PANTHER" id="PTHR43077:SF5">
    <property type="entry name" value="PHAGE INFECTION PROTEIN"/>
    <property type="match status" value="1"/>
</dbReference>
<dbReference type="GO" id="GO:0016020">
    <property type="term" value="C:membrane"/>
    <property type="evidence" value="ECO:0007669"/>
    <property type="project" value="UniProtKB-SubCell"/>
</dbReference>
<dbReference type="PANTHER" id="PTHR43077">
    <property type="entry name" value="TRANSPORT PERMEASE YVFS-RELATED"/>
    <property type="match status" value="1"/>
</dbReference>
<dbReference type="InterPro" id="IPR013525">
    <property type="entry name" value="ABC2_TM"/>
</dbReference>
<accession>A0A543HVS6</accession>
<dbReference type="GO" id="GO:0140359">
    <property type="term" value="F:ABC-type transporter activity"/>
    <property type="evidence" value="ECO:0007669"/>
    <property type="project" value="InterPro"/>
</dbReference>
<evidence type="ECO:0000256" key="1">
    <source>
        <dbReference type="ARBA" id="ARBA00004141"/>
    </source>
</evidence>
<protein>
    <submittedName>
        <fullName evidence="7">Putative membrane protein</fullName>
    </submittedName>
</protein>
<dbReference type="AlphaFoldDB" id="A0A543HVS6"/>
<sequence length="687" mass="70568">MNPFRLAASELRRLTSSRMARLGVIALALIPTLYAGLYLYANHDPYAALSQVPAAVASDDRGATLDGGERLDAGSSVADKLVDSKSFAWHHVSSAEALAGVYDGTYSFAVVIPESFSADLAATGDFTPRKAEVILETNDANNYMTTMMGNTVIKEVRASVASQVSETAADRLLVGFTRIHDELGAAVDGAEKLRSGLADADSGAAKAQQGAQSLASGLHQLSVGAAKLDDGLGQAVSGADRLHTGASSLASGLGTLQSRTASLPAQTERLADGAAQVAAGNKRIAVIGDRVAGISTDLRAKVGAERDPLVAQLRAAGLDDTQIALVQARLDRVDSLVVQADGKVQQASSDLDRLATGAGQVATGARALADATPALTGGISDAADGARRLRDGSASLESGLRTLDAGAGQLSRGAASAATGGDSLASGIGQLKAGLDKLASGEAELHSELAKGRDAVPNPTDAQRTSVAKTIGDPVTVQPDSLATAGTYGAGLAPFFVSLALWIGAYVLFLLVRPLSTRALATSQRSVRTALGGWLAPVAIGLVQSVVLFGIVALALDLPVAHPLLVVLFVGFVSLTFVAILHALAARLGAVGKFLGLVFMVVQLVSAGGTFPWQTLPAPLQAVHHVVPMTYAIDGLRRLMYGADLAPVLLDLGVLAGFLVAALTVSTIAARRFRVWTPKRIKPELSL</sequence>
<dbReference type="InterPro" id="IPR051328">
    <property type="entry name" value="T7SS_ABC-Transporter"/>
</dbReference>
<comment type="subcellular location">
    <subcellularLocation>
        <location evidence="1">Membrane</location>
        <topology evidence="1">Multi-pass membrane protein</topology>
    </subcellularLocation>
</comment>
<evidence type="ECO:0000259" key="6">
    <source>
        <dbReference type="Pfam" id="PF12698"/>
    </source>
</evidence>
<reference evidence="7 8" key="1">
    <citation type="submission" date="2019-06" db="EMBL/GenBank/DDBJ databases">
        <title>Genome sequencing of plant associated microbes to promote plant fitness in Sorghum bicolor and Oryza sativa.</title>
        <authorList>
            <person name="Coleman-Derr D."/>
        </authorList>
    </citation>
    <scope>NUCLEOTIDE SEQUENCE [LARGE SCALE GENOMIC DNA]</scope>
    <source>
        <strain evidence="7 8">KV-663</strain>
    </source>
</reference>
<feature type="transmembrane region" description="Helical" evidence="5">
    <location>
        <begin position="20"/>
        <end position="41"/>
    </location>
</feature>
<feature type="transmembrane region" description="Helical" evidence="5">
    <location>
        <begin position="594"/>
        <end position="613"/>
    </location>
</feature>
<dbReference type="RefSeq" id="WP_141844555.1">
    <property type="nucleotide sequence ID" value="NZ_VFPM01000002.1"/>
</dbReference>
<feature type="transmembrane region" description="Helical" evidence="5">
    <location>
        <begin position="533"/>
        <end position="556"/>
    </location>
</feature>
<dbReference type="InterPro" id="IPR023908">
    <property type="entry name" value="xxxLxxG_rpt"/>
</dbReference>
<name>A0A543HVS6_9MICO</name>
<dbReference type="NCBIfam" id="TIGR03061">
    <property type="entry name" value="pip_yhgE_Nterm"/>
    <property type="match status" value="1"/>
</dbReference>
<dbReference type="InterPro" id="IPR017500">
    <property type="entry name" value="Phage_infect_YhgE_N"/>
</dbReference>
<dbReference type="OrthoDB" id="9811483at2"/>
<feature type="transmembrane region" description="Helical" evidence="5">
    <location>
        <begin position="488"/>
        <end position="512"/>
    </location>
</feature>
<keyword evidence="2 5" id="KW-0812">Transmembrane</keyword>
<feature type="transmembrane region" description="Helical" evidence="5">
    <location>
        <begin position="648"/>
        <end position="670"/>
    </location>
</feature>
<comment type="caution">
    <text evidence="7">The sequence shown here is derived from an EMBL/GenBank/DDBJ whole genome shotgun (WGS) entry which is preliminary data.</text>
</comment>
<dbReference type="Pfam" id="PF12698">
    <property type="entry name" value="ABC2_membrane_3"/>
    <property type="match status" value="1"/>
</dbReference>
<dbReference type="Proteomes" id="UP000316747">
    <property type="component" value="Unassembled WGS sequence"/>
</dbReference>
<organism evidence="7 8">
    <name type="scientific">Humibacillus xanthopallidus</name>
    <dbReference type="NCBI Taxonomy" id="412689"/>
    <lineage>
        <taxon>Bacteria</taxon>
        <taxon>Bacillati</taxon>
        <taxon>Actinomycetota</taxon>
        <taxon>Actinomycetes</taxon>
        <taxon>Micrococcales</taxon>
        <taxon>Intrasporangiaceae</taxon>
        <taxon>Humibacillus</taxon>
    </lineage>
</organism>
<keyword evidence="3 5" id="KW-1133">Transmembrane helix</keyword>
<dbReference type="InterPro" id="IPR017501">
    <property type="entry name" value="Phage_infect_YhgE_C"/>
</dbReference>
<dbReference type="NCBIfam" id="TIGR03057">
    <property type="entry name" value="xxxLxxG_by_4"/>
    <property type="match status" value="1"/>
</dbReference>
<dbReference type="Gene3D" id="3.40.1710.10">
    <property type="entry name" value="abc type-2 transporter like domain"/>
    <property type="match status" value="1"/>
</dbReference>
<keyword evidence="4 5" id="KW-0472">Membrane</keyword>
<evidence type="ECO:0000256" key="5">
    <source>
        <dbReference type="SAM" id="Phobius"/>
    </source>
</evidence>
<gene>
    <name evidence="7" type="ORF">FBY41_2499</name>
</gene>
<feature type="domain" description="ABC-2 type transporter transmembrane" evidence="6">
    <location>
        <begin position="459"/>
        <end position="666"/>
    </location>
</feature>